<dbReference type="OrthoDB" id="20188at2157"/>
<dbReference type="HOGENOM" id="CLU_1307776_0_0_2"/>
<evidence type="ECO:0000313" key="2">
    <source>
        <dbReference type="EMBL" id="ADV65334.1"/>
    </source>
</evidence>
<dbReference type="RefSeq" id="WP_013562556.1">
    <property type="nucleotide sequence ID" value="NC_014961.1"/>
</dbReference>
<dbReference type="EMBL" id="CP002363">
    <property type="protein sequence ID" value="ADV65334.1"/>
    <property type="molecule type" value="Genomic_DNA"/>
</dbReference>
<dbReference type="STRING" id="765177.Desmu_1032"/>
<feature type="transmembrane region" description="Helical" evidence="1">
    <location>
        <begin position="180"/>
        <end position="200"/>
    </location>
</feature>
<reference evidence="2 3" key="2">
    <citation type="journal article" date="2011" name="Stand. Genomic Sci.">
        <title>Complete genome sequence of Desulfurococcus mucosus type strain (O7/1).</title>
        <authorList>
            <person name="Wirth R."/>
            <person name="Chertkov O."/>
            <person name="Held B."/>
            <person name="Lapidus A."/>
            <person name="Nolan M."/>
            <person name="Lucas S."/>
            <person name="Hammon N."/>
            <person name="Deshpande S."/>
            <person name="Cheng J.F."/>
            <person name="Tapia R."/>
            <person name="Han C."/>
            <person name="Goodwin L."/>
            <person name="Pitluck S."/>
            <person name="Liolios K."/>
            <person name="Ioanna P."/>
            <person name="Ivanova N."/>
            <person name="Mavromatis K."/>
            <person name="Mikhailova N."/>
            <person name="Pati A."/>
            <person name="Chen A."/>
            <person name="Palaniappan K."/>
            <person name="Land M."/>
            <person name="Hauser L."/>
            <person name="Chang Y.J."/>
            <person name="Jeffries C.D."/>
            <person name="Bilek Y."/>
            <person name="Hader T."/>
            <person name="Rohde M."/>
            <person name="Spring S."/>
            <person name="Sikorski J."/>
            <person name="Goker M."/>
            <person name="Woyke T."/>
            <person name="Bristow J."/>
            <person name="Eisen J.A."/>
            <person name="Markowitz V."/>
            <person name="Hugenholtz P."/>
            <person name="Kyrpides N.C."/>
            <person name="Klenk H.P."/>
        </authorList>
    </citation>
    <scope>NUCLEOTIDE SEQUENCE [LARGE SCALE GENOMIC DNA]</scope>
    <source>
        <strain evidence="3">ATCC 35584 / DSM 2162 / JCM 9187 / O7/1</strain>
    </source>
</reference>
<evidence type="ECO:0000313" key="3">
    <source>
        <dbReference type="Proteomes" id="UP000001068"/>
    </source>
</evidence>
<name>E8RA08_DESM0</name>
<accession>E8RA08</accession>
<keyword evidence="1" id="KW-0472">Membrane</keyword>
<dbReference type="GeneID" id="10153737"/>
<organism evidence="2 3">
    <name type="scientific">Desulfurococcus mucosus (strain ATCC 35584 / DSM 2162 / JCM 9187 / O7/1)</name>
    <dbReference type="NCBI Taxonomy" id="765177"/>
    <lineage>
        <taxon>Archaea</taxon>
        <taxon>Thermoproteota</taxon>
        <taxon>Thermoprotei</taxon>
        <taxon>Desulfurococcales</taxon>
        <taxon>Desulfurococcaceae</taxon>
        <taxon>Desulfurococcus</taxon>
    </lineage>
</organism>
<keyword evidence="1" id="KW-1133">Transmembrane helix</keyword>
<keyword evidence="1" id="KW-0812">Transmembrane</keyword>
<dbReference type="KEGG" id="dmu:Desmu_1032"/>
<gene>
    <name evidence="2" type="ordered locus">Desmu_1032</name>
</gene>
<dbReference type="AlphaFoldDB" id="E8RA08"/>
<dbReference type="Proteomes" id="UP000001068">
    <property type="component" value="Chromosome"/>
</dbReference>
<keyword evidence="3" id="KW-1185">Reference proteome</keyword>
<sequence length="221" mass="23471" precursor="true">MQPFNAVALIILIAVTLSPIGVMQQLPYKAGDWIRYSFQFKTPSGECGFTIYVEVKNADYPYVKYTAGIEKTEGDEKVCGSVYGWLILGLSFSSATPVNVEENPPGRGGFFTNPSFTGDVDLTGVEGRATYVNGVLKSAEIKLETPIVASVSISVVDSSIQFVKPSPLNALTSFLTQHSVPAAIAVAVVVVAVVIAVLTWRRQRHTVAAQPAPVASSASSG</sequence>
<proteinExistence type="predicted"/>
<protein>
    <submittedName>
        <fullName evidence="2">Uncharacterized protein</fullName>
    </submittedName>
</protein>
<evidence type="ECO:0000256" key="1">
    <source>
        <dbReference type="SAM" id="Phobius"/>
    </source>
</evidence>
<reference evidence="3" key="1">
    <citation type="submission" date="2010-11" db="EMBL/GenBank/DDBJ databases">
        <title>The complete genome of Desulfurococcus mucosus DSM 2162.</title>
        <authorList>
            <consortium name="US DOE Joint Genome Institute (JGI-PGF)"/>
            <person name="Lucas S."/>
            <person name="Copeland A."/>
            <person name="Lapidus A."/>
            <person name="Bruce D."/>
            <person name="Goodwin L."/>
            <person name="Pitluck S."/>
            <person name="Kyrpides N."/>
            <person name="Mavromatis K."/>
            <person name="Pagani I."/>
            <person name="Ivanova N."/>
            <person name="Ovchinnikova G."/>
            <person name="Chertkov O."/>
            <person name="Held B."/>
            <person name="Brettin T."/>
            <person name="Detter J.C."/>
            <person name="Tapia R."/>
            <person name="Han C."/>
            <person name="Land M."/>
            <person name="Hauser L."/>
            <person name="Markowitz V."/>
            <person name="Cheng J.-F."/>
            <person name="Hugenholtz P."/>
            <person name="Woyke T."/>
            <person name="Wu D."/>
            <person name="Wirth R."/>
            <person name="Bilek Y."/>
            <person name="Hader T."/>
            <person name="Klenk H.-P."/>
            <person name="Eisen J.A."/>
        </authorList>
    </citation>
    <scope>NUCLEOTIDE SEQUENCE [LARGE SCALE GENOMIC DNA]</scope>
    <source>
        <strain evidence="3">ATCC 35584 / DSM 2162 / JCM 9187 / O7/1</strain>
    </source>
</reference>
<dbReference type="eggNOG" id="arCOG10362">
    <property type="taxonomic scope" value="Archaea"/>
</dbReference>